<dbReference type="Pfam" id="PF13041">
    <property type="entry name" value="PPR_2"/>
    <property type="match status" value="3"/>
</dbReference>
<dbReference type="InterPro" id="IPR011990">
    <property type="entry name" value="TPR-like_helical_dom_sf"/>
</dbReference>
<comment type="caution">
    <text evidence="4">The sequence shown here is derived from an EMBL/GenBank/DDBJ whole genome shotgun (WGS) entry which is preliminary data.</text>
</comment>
<name>A0ABQ8HG64_9ROSI</name>
<feature type="repeat" description="PPR" evidence="2">
    <location>
        <begin position="421"/>
        <end position="455"/>
    </location>
</feature>
<gene>
    <name evidence="4" type="ORF">JRO89_XS11G0191800</name>
</gene>
<feature type="repeat" description="PPR" evidence="2">
    <location>
        <begin position="278"/>
        <end position="312"/>
    </location>
</feature>
<feature type="repeat" description="PPR" evidence="2">
    <location>
        <begin position="483"/>
        <end position="517"/>
    </location>
</feature>
<feature type="repeat" description="PPR" evidence="2">
    <location>
        <begin position="618"/>
        <end position="653"/>
    </location>
</feature>
<dbReference type="Pfam" id="PF01535">
    <property type="entry name" value="PPR"/>
    <property type="match status" value="3"/>
</dbReference>
<evidence type="ECO:0000256" key="1">
    <source>
        <dbReference type="ARBA" id="ARBA00022737"/>
    </source>
</evidence>
<evidence type="ECO:0000256" key="3">
    <source>
        <dbReference type="SAM" id="MobiDB-lite"/>
    </source>
</evidence>
<dbReference type="Pfam" id="PF20431">
    <property type="entry name" value="E_motif"/>
    <property type="match status" value="1"/>
</dbReference>
<proteinExistence type="predicted"/>
<organism evidence="4 5">
    <name type="scientific">Xanthoceras sorbifolium</name>
    <dbReference type="NCBI Taxonomy" id="99658"/>
    <lineage>
        <taxon>Eukaryota</taxon>
        <taxon>Viridiplantae</taxon>
        <taxon>Streptophyta</taxon>
        <taxon>Embryophyta</taxon>
        <taxon>Tracheophyta</taxon>
        <taxon>Spermatophyta</taxon>
        <taxon>Magnoliopsida</taxon>
        <taxon>eudicotyledons</taxon>
        <taxon>Gunneridae</taxon>
        <taxon>Pentapetalae</taxon>
        <taxon>rosids</taxon>
        <taxon>malvids</taxon>
        <taxon>Sapindales</taxon>
        <taxon>Sapindaceae</taxon>
        <taxon>Xanthoceroideae</taxon>
        <taxon>Xanthoceras</taxon>
    </lineage>
</organism>
<keyword evidence="5" id="KW-1185">Reference proteome</keyword>
<dbReference type="PANTHER" id="PTHR47926">
    <property type="entry name" value="PENTATRICOPEPTIDE REPEAT-CONTAINING PROTEIN"/>
    <property type="match status" value="1"/>
</dbReference>
<evidence type="ECO:0000313" key="5">
    <source>
        <dbReference type="Proteomes" id="UP000827721"/>
    </source>
</evidence>
<dbReference type="Gene3D" id="1.25.40.10">
    <property type="entry name" value="Tetratricopeptide repeat domain"/>
    <property type="match status" value="4"/>
</dbReference>
<dbReference type="InterPro" id="IPR002885">
    <property type="entry name" value="PPR_rpt"/>
</dbReference>
<dbReference type="InterPro" id="IPR046960">
    <property type="entry name" value="PPR_At4g14850-like_plant"/>
</dbReference>
<accession>A0ABQ8HG64</accession>
<dbReference type="NCBIfam" id="TIGR00756">
    <property type="entry name" value="PPR"/>
    <property type="match status" value="5"/>
</dbReference>
<dbReference type="PANTHER" id="PTHR47926:SF403">
    <property type="entry name" value="PENTACOTRIPEPTIDE-REPEAT REGION OF PRORP DOMAIN-CONTAINING PROTEIN"/>
    <property type="match status" value="1"/>
</dbReference>
<evidence type="ECO:0000313" key="4">
    <source>
        <dbReference type="EMBL" id="KAH7557619.1"/>
    </source>
</evidence>
<keyword evidence="1" id="KW-0677">Repeat</keyword>
<feature type="region of interest" description="Disordered" evidence="3">
    <location>
        <begin position="1"/>
        <end position="48"/>
    </location>
</feature>
<dbReference type="EMBL" id="JAFEMO010000011">
    <property type="protein sequence ID" value="KAH7557619.1"/>
    <property type="molecule type" value="Genomic_DNA"/>
</dbReference>
<dbReference type="PROSITE" id="PS51375">
    <property type="entry name" value="PPR"/>
    <property type="match status" value="5"/>
</dbReference>
<feature type="compositionally biased region" description="Basic and acidic residues" evidence="3">
    <location>
        <begin position="10"/>
        <end position="24"/>
    </location>
</feature>
<sequence>MGGNTGEIPLNREDSDGKVKDRTVGKSSAKVHCGSRPPVEEMCGTSKATETGIKQRPIVSKPISSKLVGGNGSRFDVLSEQMVEESDAIMEGKVLKGKDLLTTSGEPDTPLAAGKTVLRDIPNRGKTPRRDQMALKAGTSKIKKVPFPKKGLLNFRSPPILLQKEVVLNPNPVDDMEDVCEDSEVLQSLHKDVLNSDMADKEKMRATSGDPQNLIGELFPSIVDLNADLKQIQASIITTSLSRDLQIFSKFLRRSTEFGSMEYSDLIFSQMGRVFDTEIMIWNIMIRGYAYNGPHEKCLSLFDEIAQRGLEPNSYTYPYILNACSEMGFYRNGQKVHCRIVKSGFESSFAVTSSLFNIYIKMPDSFDVGLVYNGKLSDARRVFDDMCVKPVELWNKMIFEYVKRDDIILARQLFDEMPERDVVSWNSMISGFAKLREIANARYFFERMPEKNVVSWTLMIGAYSDVGDLETARKFFNQMPRRNVVTWNSMISSYTQRGKFEQALDLFVQMQLEGVVSDGYTFVSVLSACSHLGDLEFGKWIHYLIGDWYQLGVILGTALVDMYAKCGDINRAFSLFIKIGKKDVFSWNVMIKSLAIHGRTEDAIKMFLLLQKTGVKPNEFTFSSILFACSHGGLVEEGCRIFYSMERDFGIRPKLEHFGCLIDLLSRNDQVERAELLIKDMPFEPDIAVWGALLGGCRVRNDLKLAEKVIEKATELEANEPGVYALLSNIHASVGQWQEALSAREKMEERNLYKKAGCSSVVYNA</sequence>
<protein>
    <recommendedName>
        <fullName evidence="6">Pentatricopeptide repeat-containing protein</fullName>
    </recommendedName>
</protein>
<evidence type="ECO:0000256" key="2">
    <source>
        <dbReference type="PROSITE-ProRule" id="PRU00708"/>
    </source>
</evidence>
<feature type="repeat" description="PPR" evidence="2">
    <location>
        <begin position="583"/>
        <end position="617"/>
    </location>
</feature>
<dbReference type="SUPFAM" id="SSF48452">
    <property type="entry name" value="TPR-like"/>
    <property type="match status" value="1"/>
</dbReference>
<reference evidence="4 5" key="1">
    <citation type="submission" date="2021-02" db="EMBL/GenBank/DDBJ databases">
        <title>Plant Genome Project.</title>
        <authorList>
            <person name="Zhang R.-G."/>
        </authorList>
    </citation>
    <scope>NUCLEOTIDE SEQUENCE [LARGE SCALE GENOMIC DNA]</scope>
    <source>
        <tissue evidence="4">Leaves</tissue>
    </source>
</reference>
<dbReference type="InterPro" id="IPR046848">
    <property type="entry name" value="E_motif"/>
</dbReference>
<dbReference type="Proteomes" id="UP000827721">
    <property type="component" value="Unassembled WGS sequence"/>
</dbReference>
<evidence type="ECO:0008006" key="6">
    <source>
        <dbReference type="Google" id="ProtNLM"/>
    </source>
</evidence>